<reference evidence="2 3" key="1">
    <citation type="submission" date="2019-08" db="EMBL/GenBank/DDBJ databases">
        <title>In-depth cultivation of the pig gut microbiome towards novel bacterial diversity and tailored functional studies.</title>
        <authorList>
            <person name="Wylensek D."/>
            <person name="Hitch T.C.A."/>
            <person name="Clavel T."/>
        </authorList>
    </citation>
    <scope>NUCLEOTIDE SEQUENCE [LARGE SCALE GENOMIC DNA]</scope>
    <source>
        <strain evidence="2 3">RF-GAM-744-WT-7</strain>
    </source>
</reference>
<keyword evidence="1" id="KW-0812">Transmembrane</keyword>
<dbReference type="RefSeq" id="WP_154543226.1">
    <property type="nucleotide sequence ID" value="NZ_VUMY01000002.1"/>
</dbReference>
<gene>
    <name evidence="2" type="ORF">FYJ63_01770</name>
</gene>
<keyword evidence="1" id="KW-0472">Membrane</keyword>
<accession>A0A7K0K0I5</accession>
<keyword evidence="1" id="KW-1133">Transmembrane helix</keyword>
<evidence type="ECO:0000313" key="2">
    <source>
        <dbReference type="EMBL" id="MST48991.1"/>
    </source>
</evidence>
<evidence type="ECO:0000256" key="1">
    <source>
        <dbReference type="SAM" id="Phobius"/>
    </source>
</evidence>
<dbReference type="Proteomes" id="UP000442535">
    <property type="component" value="Unassembled WGS sequence"/>
</dbReference>
<evidence type="ECO:0000313" key="3">
    <source>
        <dbReference type="Proteomes" id="UP000442535"/>
    </source>
</evidence>
<name>A0A7K0K0I5_9ACTO</name>
<keyword evidence="3" id="KW-1185">Reference proteome</keyword>
<sequence length="470" mass="50381">MVTKAGLREFRSPRRHNQMSPQQGASNLSYAGIFIVAAMLVEAILFLVPSSKISAIAASAICQVTNLASSKTYTIVDADDEDYKPDTYTTQVQGINFNKALKVSIVQGQDGLVWKIALDNNGKYKATLLDEKSLGAYLGAGFDVGPKNLGAKAYLEAASNIGLQLGDEVTFDNSEDLNAFLQRKTASKSAKNVPVVGDLLEKAVIHFSGNDKVTPSSRIIGVKKASEIAGELGIDLPLSFDTTLGAGTGANEAIQIRQNDDGTLTFVKNQTLAANGNASNVGFDGSSKVETRFKFDPQARLINITEEITQVTASGVAANPEETQSKGRHAATRNVLKSGLIDIQGLNQTIINKNWELDPKDPDYSQRVSAAYLAMLNPNLESVENVKAITGNAMTKPSDNADPFQKYLYEEAKVWKANYQGSNYETGAGANIKAGPYSVGADVKLGYNQLNAARLSGMELQGLASVRQLR</sequence>
<organism evidence="2 3">
    <name type="scientific">Mobiluncus porci</name>
    <dbReference type="NCBI Taxonomy" id="2652278"/>
    <lineage>
        <taxon>Bacteria</taxon>
        <taxon>Bacillati</taxon>
        <taxon>Actinomycetota</taxon>
        <taxon>Actinomycetes</taxon>
        <taxon>Actinomycetales</taxon>
        <taxon>Actinomycetaceae</taxon>
        <taxon>Mobiluncus</taxon>
    </lineage>
</organism>
<protein>
    <submittedName>
        <fullName evidence="2">Uncharacterized protein</fullName>
    </submittedName>
</protein>
<dbReference type="AlphaFoldDB" id="A0A7K0K0I5"/>
<dbReference type="EMBL" id="VUMY01000002">
    <property type="protein sequence ID" value="MST48991.1"/>
    <property type="molecule type" value="Genomic_DNA"/>
</dbReference>
<proteinExistence type="predicted"/>
<comment type="caution">
    <text evidence="2">The sequence shown here is derived from an EMBL/GenBank/DDBJ whole genome shotgun (WGS) entry which is preliminary data.</text>
</comment>
<feature type="transmembrane region" description="Helical" evidence="1">
    <location>
        <begin position="28"/>
        <end position="48"/>
    </location>
</feature>